<protein>
    <submittedName>
        <fullName evidence="2">Uncharacterized protein</fullName>
    </submittedName>
</protein>
<feature type="transmembrane region" description="Helical" evidence="1">
    <location>
        <begin position="107"/>
        <end position="125"/>
    </location>
</feature>
<dbReference type="RefSeq" id="WP_126978856.1">
    <property type="nucleotide sequence ID" value="NZ_PQSP01000002.1"/>
</dbReference>
<keyword evidence="3" id="KW-1185">Reference proteome</keyword>
<accession>A0A433SE89</accession>
<organism evidence="2 3">
    <name type="scientific">Saezia sanguinis</name>
    <dbReference type="NCBI Taxonomy" id="1965230"/>
    <lineage>
        <taxon>Bacteria</taxon>
        <taxon>Pseudomonadati</taxon>
        <taxon>Pseudomonadota</taxon>
        <taxon>Betaproteobacteria</taxon>
        <taxon>Burkholderiales</taxon>
        <taxon>Saeziaceae</taxon>
        <taxon>Saezia</taxon>
    </lineage>
</organism>
<evidence type="ECO:0000313" key="3">
    <source>
        <dbReference type="Proteomes" id="UP000286947"/>
    </source>
</evidence>
<name>A0A433SE89_9BURK</name>
<proteinExistence type="predicted"/>
<comment type="caution">
    <text evidence="2">The sequence shown here is derived from an EMBL/GenBank/DDBJ whole genome shotgun (WGS) entry which is preliminary data.</text>
</comment>
<gene>
    <name evidence="2" type="ORF">CUZ56_01018</name>
</gene>
<dbReference type="OrthoDB" id="8564508at2"/>
<evidence type="ECO:0000313" key="2">
    <source>
        <dbReference type="EMBL" id="RUS67079.1"/>
    </source>
</evidence>
<keyword evidence="1" id="KW-0472">Membrane</keyword>
<sequence>MAIGWLSALKIIPWKDVIQAAPAVVMGARQLWQSIRKDNTAPTQPEQIPDASAHPVANLQARVALLEKERTQAQANALEAAQLVNAMAEQHQRLVEVVDKLRTRSRILICACAVLFLMLLKLLLWS</sequence>
<reference evidence="2 3" key="1">
    <citation type="submission" date="2018-01" db="EMBL/GenBank/DDBJ databases">
        <title>Saezia sanguinis gen. nov., sp. nov., in the order Burkholderiales isolated from human blood.</title>
        <authorList>
            <person name="Medina-Pascual M.J."/>
            <person name="Valdezate S."/>
            <person name="Monzon S."/>
            <person name="Cuesta I."/>
            <person name="Carrasco G."/>
            <person name="Villalon P."/>
            <person name="Saez-Nieto J.A."/>
        </authorList>
    </citation>
    <scope>NUCLEOTIDE SEQUENCE [LARGE SCALE GENOMIC DNA]</scope>
    <source>
        <strain evidence="2 3">CNM695-12</strain>
    </source>
</reference>
<dbReference type="Proteomes" id="UP000286947">
    <property type="component" value="Unassembled WGS sequence"/>
</dbReference>
<keyword evidence="1" id="KW-1133">Transmembrane helix</keyword>
<dbReference type="AlphaFoldDB" id="A0A433SE89"/>
<evidence type="ECO:0000256" key="1">
    <source>
        <dbReference type="SAM" id="Phobius"/>
    </source>
</evidence>
<dbReference type="EMBL" id="PQSP01000002">
    <property type="protein sequence ID" value="RUS67079.1"/>
    <property type="molecule type" value="Genomic_DNA"/>
</dbReference>
<keyword evidence="1" id="KW-0812">Transmembrane</keyword>